<reference evidence="4" key="1">
    <citation type="submission" date="2016-02" db="EMBL/GenBank/DDBJ databases">
        <title>Draft genome sequence of Microdochium bolleyi, a fungal endophyte of beachgrass.</title>
        <authorList>
            <consortium name="DOE Joint Genome Institute"/>
            <person name="David A.S."/>
            <person name="May G."/>
            <person name="Haridas S."/>
            <person name="Lim J."/>
            <person name="Wang M."/>
            <person name="Labutti K."/>
            <person name="Lipzen A."/>
            <person name="Barry K."/>
            <person name="Grigoriev I.V."/>
        </authorList>
    </citation>
    <scope>NUCLEOTIDE SEQUENCE [LARGE SCALE GENOMIC DNA]</scope>
    <source>
        <strain evidence="4">J235TASD1</strain>
    </source>
</reference>
<evidence type="ECO:0000256" key="2">
    <source>
        <dbReference type="SAM" id="SignalP"/>
    </source>
</evidence>
<dbReference type="InParanoid" id="A0A136IJ50"/>
<dbReference type="Proteomes" id="UP000070501">
    <property type="component" value="Unassembled WGS sequence"/>
</dbReference>
<name>A0A136IJ50_9PEZI</name>
<feature type="compositionally biased region" description="Polar residues" evidence="1">
    <location>
        <begin position="75"/>
        <end position="94"/>
    </location>
</feature>
<sequence>MLLIATTIYTLSALAQHVQAQTTCSTWVYSPDPTIWNVICETVTTGNPLIGTTESFAPGGQTESEDSNFTYSQIYTRSRTGSGNHNSTQSTDSSTKSRRTPTVVPLAGPTTLQSVSFCCTQ</sequence>
<feature type="signal peptide" evidence="2">
    <location>
        <begin position="1"/>
        <end position="20"/>
    </location>
</feature>
<organism evidence="3 4">
    <name type="scientific">Microdochium bolleyi</name>
    <dbReference type="NCBI Taxonomy" id="196109"/>
    <lineage>
        <taxon>Eukaryota</taxon>
        <taxon>Fungi</taxon>
        <taxon>Dikarya</taxon>
        <taxon>Ascomycota</taxon>
        <taxon>Pezizomycotina</taxon>
        <taxon>Sordariomycetes</taxon>
        <taxon>Xylariomycetidae</taxon>
        <taxon>Xylariales</taxon>
        <taxon>Microdochiaceae</taxon>
        <taxon>Microdochium</taxon>
    </lineage>
</organism>
<gene>
    <name evidence="3" type="ORF">Micbo1qcDRAFT_169783</name>
</gene>
<dbReference type="EMBL" id="KQ964305">
    <property type="protein sequence ID" value="KXJ84983.1"/>
    <property type="molecule type" value="Genomic_DNA"/>
</dbReference>
<keyword evidence="2" id="KW-0732">Signal</keyword>
<evidence type="ECO:0000313" key="4">
    <source>
        <dbReference type="Proteomes" id="UP000070501"/>
    </source>
</evidence>
<feature type="chain" id="PRO_5007292700" evidence="2">
    <location>
        <begin position="21"/>
        <end position="121"/>
    </location>
</feature>
<dbReference type="AlphaFoldDB" id="A0A136IJ50"/>
<keyword evidence="4" id="KW-1185">Reference proteome</keyword>
<accession>A0A136IJ50</accession>
<proteinExistence type="predicted"/>
<evidence type="ECO:0000313" key="3">
    <source>
        <dbReference type="EMBL" id="KXJ84983.1"/>
    </source>
</evidence>
<feature type="region of interest" description="Disordered" evidence="1">
    <location>
        <begin position="75"/>
        <end position="107"/>
    </location>
</feature>
<protein>
    <submittedName>
        <fullName evidence="3">Uncharacterized protein</fullName>
    </submittedName>
</protein>
<evidence type="ECO:0000256" key="1">
    <source>
        <dbReference type="SAM" id="MobiDB-lite"/>
    </source>
</evidence>
<dbReference type="OrthoDB" id="10275022at2759"/>